<evidence type="ECO:0000256" key="1">
    <source>
        <dbReference type="SAM" id="MobiDB-lite"/>
    </source>
</evidence>
<protein>
    <submittedName>
        <fullName evidence="2">Uncharacterized protein</fullName>
    </submittedName>
</protein>
<reference evidence="2 3" key="1">
    <citation type="journal article" date="2014" name="Int. J. Syst. Evol. Microbiol.">
        <title>Complete genome sequence of Corynebacterium casei LMG S-19264T (=DSM 44701T), isolated from a smear-ripened cheese.</title>
        <authorList>
            <consortium name="US DOE Joint Genome Institute (JGI-PGF)"/>
            <person name="Walter F."/>
            <person name="Albersmeier A."/>
            <person name="Kalinowski J."/>
            <person name="Ruckert C."/>
        </authorList>
    </citation>
    <scope>NUCLEOTIDE SEQUENCE [LARGE SCALE GENOMIC DNA]</scope>
    <source>
        <strain evidence="2 3">JCM 4677</strain>
    </source>
</reference>
<accession>A0A7G1NXC0</accession>
<keyword evidence="3" id="KW-1185">Reference proteome</keyword>
<dbReference type="Proteomes" id="UP000516444">
    <property type="component" value="Chromosome"/>
</dbReference>
<dbReference type="KEGG" id="sgm:GCM10017557_04240"/>
<dbReference type="AlphaFoldDB" id="A0A7G1NXC0"/>
<feature type="region of interest" description="Disordered" evidence="1">
    <location>
        <begin position="50"/>
        <end position="94"/>
    </location>
</feature>
<gene>
    <name evidence="2" type="ORF">GCM10017557_04240</name>
</gene>
<sequence>MLIAESIHLIKGPWVMEGECLGPCHIMRFLKGRWLRPGVITAEKVGHMAGSTGAQPAFDQEAPRRAGDVPAAGVPPEPSTGTTRDQCPDKNGIPGRIFGPAKAWGLSRTENPSRDDQWLGASRLAPISWKAAKSLRTR</sequence>
<proteinExistence type="predicted"/>
<dbReference type="EMBL" id="AP023440">
    <property type="protein sequence ID" value="BCL25565.1"/>
    <property type="molecule type" value="Genomic_DNA"/>
</dbReference>
<evidence type="ECO:0000313" key="3">
    <source>
        <dbReference type="Proteomes" id="UP000516444"/>
    </source>
</evidence>
<organism evidence="2 3">
    <name type="scientific">Streptomyces aurantiacus</name>
    <dbReference type="NCBI Taxonomy" id="47760"/>
    <lineage>
        <taxon>Bacteria</taxon>
        <taxon>Bacillati</taxon>
        <taxon>Actinomycetota</taxon>
        <taxon>Actinomycetes</taxon>
        <taxon>Kitasatosporales</taxon>
        <taxon>Streptomycetaceae</taxon>
        <taxon>Streptomyces</taxon>
        <taxon>Streptomyces aurantiacus group</taxon>
    </lineage>
</organism>
<evidence type="ECO:0000313" key="2">
    <source>
        <dbReference type="EMBL" id="BCL25565.1"/>
    </source>
</evidence>
<name>A0A7G1NXC0_9ACTN</name>